<protein>
    <submittedName>
        <fullName evidence="1">Uncharacterized protein</fullName>
    </submittedName>
</protein>
<proteinExistence type="predicted"/>
<organism evidence="1 2">
    <name type="scientific">Rhodopirellula baltica SH28</name>
    <dbReference type="NCBI Taxonomy" id="993517"/>
    <lineage>
        <taxon>Bacteria</taxon>
        <taxon>Pseudomonadati</taxon>
        <taxon>Planctomycetota</taxon>
        <taxon>Planctomycetia</taxon>
        <taxon>Pirellulales</taxon>
        <taxon>Pirellulaceae</taxon>
        <taxon>Rhodopirellula</taxon>
    </lineage>
</organism>
<comment type="caution">
    <text evidence="1">The sequence shown here is derived from an EMBL/GenBank/DDBJ whole genome shotgun (WGS) entry which is preliminary data.</text>
</comment>
<dbReference type="Proteomes" id="UP000007993">
    <property type="component" value="Unassembled WGS sequence"/>
</dbReference>
<accession>K5CBJ9</accession>
<reference evidence="1 2" key="1">
    <citation type="journal article" date="2013" name="Mar. Genomics">
        <title>Expression of sulfatases in Rhodopirellula baltica and the diversity of sulfatases in the genus Rhodopirellula.</title>
        <authorList>
            <person name="Wegner C.E."/>
            <person name="Richter-Heitmann T."/>
            <person name="Klindworth A."/>
            <person name="Klockow C."/>
            <person name="Richter M."/>
            <person name="Achstetter T."/>
            <person name="Glockner F.O."/>
            <person name="Harder J."/>
        </authorList>
    </citation>
    <scope>NUCLEOTIDE SEQUENCE [LARGE SCALE GENOMIC DNA]</scope>
    <source>
        <strain evidence="1 2">SH28</strain>
    </source>
</reference>
<evidence type="ECO:0000313" key="1">
    <source>
        <dbReference type="EMBL" id="EKK00765.1"/>
    </source>
</evidence>
<gene>
    <name evidence="1" type="ORF">RBSH_03963</name>
</gene>
<sequence length="53" mass="6276">MIGCWTPLFAFVINGYPQTRERWCELIRPTRESTIPQNRFRHLSRSGVSKLLI</sequence>
<dbReference type="AlphaFoldDB" id="K5CBJ9"/>
<dbReference type="PATRIC" id="fig|993517.3.peg.4305"/>
<dbReference type="EMBL" id="AMCW01000113">
    <property type="protein sequence ID" value="EKK00765.1"/>
    <property type="molecule type" value="Genomic_DNA"/>
</dbReference>
<evidence type="ECO:0000313" key="2">
    <source>
        <dbReference type="Proteomes" id="UP000007993"/>
    </source>
</evidence>
<name>K5CBJ9_RHOBT</name>